<feature type="signal peptide" evidence="3">
    <location>
        <begin position="1"/>
        <end position="26"/>
    </location>
</feature>
<dbReference type="PROSITE" id="PS51257">
    <property type="entry name" value="PROKAR_LIPOPROTEIN"/>
    <property type="match status" value="1"/>
</dbReference>
<keyword evidence="2" id="KW-1133">Transmembrane helix</keyword>
<evidence type="ECO:0000256" key="2">
    <source>
        <dbReference type="SAM" id="Phobius"/>
    </source>
</evidence>
<protein>
    <recommendedName>
        <fullName evidence="6">Lipoprotein</fullName>
    </recommendedName>
</protein>
<evidence type="ECO:0000313" key="4">
    <source>
        <dbReference type="EMBL" id="MQO09279.1"/>
    </source>
</evidence>
<feature type="transmembrane region" description="Helical" evidence="2">
    <location>
        <begin position="153"/>
        <end position="173"/>
    </location>
</feature>
<feature type="compositionally biased region" description="Basic and acidic residues" evidence="1">
    <location>
        <begin position="129"/>
        <end position="139"/>
    </location>
</feature>
<evidence type="ECO:0008006" key="6">
    <source>
        <dbReference type="Google" id="ProtNLM"/>
    </source>
</evidence>
<accession>A0AA90VFM1</accession>
<evidence type="ECO:0000256" key="3">
    <source>
        <dbReference type="SAM" id="SignalP"/>
    </source>
</evidence>
<keyword evidence="2" id="KW-0472">Membrane</keyword>
<keyword evidence="3" id="KW-0732">Signal</keyword>
<dbReference type="AlphaFoldDB" id="A0AA90VFM1"/>
<reference evidence="5" key="1">
    <citation type="submission" date="2019-09" db="EMBL/GenBank/DDBJ databases">
        <title>Distinct polysaccharide growth profiles of human intestinal Prevotella copri isolates.</title>
        <authorList>
            <person name="Fehlner-Peach H."/>
            <person name="Magnabosco C."/>
            <person name="Raghavan V."/>
            <person name="Scher J.U."/>
            <person name="Tett A."/>
            <person name="Cox L.M."/>
            <person name="Gottsegen C."/>
            <person name="Watters A."/>
            <person name="Wiltshire- Gordon J.D."/>
            <person name="Segata N."/>
            <person name="Bonneau R."/>
            <person name="Littman D.R."/>
        </authorList>
    </citation>
    <scope>NUCLEOTIDE SEQUENCE [LARGE SCALE GENOMIC DNA]</scope>
    <source>
        <strain evidence="5">iA624</strain>
    </source>
</reference>
<organism evidence="4 5">
    <name type="scientific">Segatella copri</name>
    <dbReference type="NCBI Taxonomy" id="165179"/>
    <lineage>
        <taxon>Bacteria</taxon>
        <taxon>Pseudomonadati</taxon>
        <taxon>Bacteroidota</taxon>
        <taxon>Bacteroidia</taxon>
        <taxon>Bacteroidales</taxon>
        <taxon>Prevotellaceae</taxon>
        <taxon>Segatella</taxon>
    </lineage>
</organism>
<feature type="region of interest" description="Disordered" evidence="1">
    <location>
        <begin position="106"/>
        <end position="141"/>
    </location>
</feature>
<dbReference type="Proteomes" id="UP000405805">
    <property type="component" value="Unassembled WGS sequence"/>
</dbReference>
<dbReference type="RefSeq" id="WP_153096759.1">
    <property type="nucleotide sequence ID" value="NZ_VZBP01000065.1"/>
</dbReference>
<feature type="compositionally biased region" description="Polar residues" evidence="1">
    <location>
        <begin position="108"/>
        <end position="128"/>
    </location>
</feature>
<dbReference type="EMBL" id="VZBP01000065">
    <property type="protein sequence ID" value="MQO09279.1"/>
    <property type="molecule type" value="Genomic_DNA"/>
</dbReference>
<sequence length="177" mass="19930">MKKFITICMCLLALFGLIGCKTTKKAVSESSTTTREETDTTKLTTDSIHVGTIRTDNRTTLTYFSDWGYIEFTDSGGTLTIDTLGNLKADGVKSYQHGKKAAQKKAENITQSKDSTNTHKLQANGVQSRDNKQANREPQKQGVKALKWYQRTIYHIGFLCCVAAIIYTIFLYLRRKK</sequence>
<evidence type="ECO:0000256" key="1">
    <source>
        <dbReference type="SAM" id="MobiDB-lite"/>
    </source>
</evidence>
<proteinExistence type="predicted"/>
<evidence type="ECO:0000313" key="5">
    <source>
        <dbReference type="Proteomes" id="UP000405805"/>
    </source>
</evidence>
<comment type="caution">
    <text evidence="4">The sequence shown here is derived from an EMBL/GenBank/DDBJ whole genome shotgun (WGS) entry which is preliminary data.</text>
</comment>
<name>A0AA90VFM1_9BACT</name>
<feature type="chain" id="PRO_5041726516" description="Lipoprotein" evidence="3">
    <location>
        <begin position="27"/>
        <end position="177"/>
    </location>
</feature>
<keyword evidence="2" id="KW-0812">Transmembrane</keyword>
<gene>
    <name evidence="4" type="ORF">F7D57_05965</name>
</gene>